<organism evidence="5 6">
    <name type="scientific">Pseudoxanthomonas kaohsiungensis</name>
    <dbReference type="NCBI Taxonomy" id="283923"/>
    <lineage>
        <taxon>Bacteria</taxon>
        <taxon>Pseudomonadati</taxon>
        <taxon>Pseudomonadota</taxon>
        <taxon>Gammaproteobacteria</taxon>
        <taxon>Lysobacterales</taxon>
        <taxon>Lysobacteraceae</taxon>
        <taxon>Pseudoxanthomonas</taxon>
    </lineage>
</organism>
<evidence type="ECO:0000313" key="5">
    <source>
        <dbReference type="EMBL" id="MFD1042874.1"/>
    </source>
</evidence>
<dbReference type="PANTHER" id="PTHR31817:SF0">
    <property type="entry name" value="CHROMOSOME UNDETERMINED SCAFFOLD_67, WHOLE GENOME SHOTGUN SEQUENCE"/>
    <property type="match status" value="1"/>
</dbReference>
<proteinExistence type="predicted"/>
<dbReference type="PANTHER" id="PTHR31817">
    <property type="match status" value="1"/>
</dbReference>
<keyword evidence="6" id="KW-1185">Reference proteome</keyword>
<name>A0ABW3LZV3_9GAMM</name>
<evidence type="ECO:0000256" key="1">
    <source>
        <dbReference type="ARBA" id="ARBA00001947"/>
    </source>
</evidence>
<dbReference type="InterPro" id="IPR012548">
    <property type="entry name" value="MATCAP"/>
</dbReference>
<gene>
    <name evidence="5" type="ORF">ACFQ2N_11030</name>
</gene>
<keyword evidence="3" id="KW-0378">Hydrolase</keyword>
<reference evidence="6" key="1">
    <citation type="journal article" date="2019" name="Int. J. Syst. Evol. Microbiol.">
        <title>The Global Catalogue of Microorganisms (GCM) 10K type strain sequencing project: providing services to taxonomists for standard genome sequencing and annotation.</title>
        <authorList>
            <consortium name="The Broad Institute Genomics Platform"/>
            <consortium name="The Broad Institute Genome Sequencing Center for Infectious Disease"/>
            <person name="Wu L."/>
            <person name="Ma J."/>
        </authorList>
    </citation>
    <scope>NUCLEOTIDE SEQUENCE [LARGE SCALE GENOMIC DNA]</scope>
    <source>
        <strain evidence="6">CCUG 55854</strain>
    </source>
</reference>
<protein>
    <submittedName>
        <fullName evidence="5">Tyrosine/phenylalanine carboxypeptidase domain-containing protein</fullName>
    </submittedName>
</protein>
<dbReference type="RefSeq" id="WP_162375298.1">
    <property type="nucleotide sequence ID" value="NZ_JBHTKN010000007.1"/>
</dbReference>
<dbReference type="Pfam" id="PF08014">
    <property type="entry name" value="MATCAP"/>
    <property type="match status" value="1"/>
</dbReference>
<keyword evidence="2" id="KW-0645">Protease</keyword>
<keyword evidence="4" id="KW-0482">Metalloprotease</keyword>
<dbReference type="Proteomes" id="UP001597033">
    <property type="component" value="Unassembled WGS sequence"/>
</dbReference>
<evidence type="ECO:0000256" key="4">
    <source>
        <dbReference type="ARBA" id="ARBA00023049"/>
    </source>
</evidence>
<dbReference type="SMART" id="SM01154">
    <property type="entry name" value="DUF1704"/>
    <property type="match status" value="1"/>
</dbReference>
<sequence length="445" mass="49328">MHAVEPGTTDPTRDDPALALLLEHDARIARLGARVRILSGLAWPVEHELRFLKRWRAGRVEMPAPPTAPVDHAATIEALDAVMRKLDRGHPVGDWLYRTAWSYRVAALMLSAIGTPRFTECSTLLYGRPSTHYRSQDTTTLESAAKMLEITDQLIDARFIPEVPYDIPAPLFAERLRERIGPFFADDPVEVVLDPQLASKAAAGSKVIRLRADALFSALDLDQLVEHEAYIHSLTMLNGKRQPWLRCLGAGAPRTTRTQEGLATFAEIITGAMDINRLRRLALRVLRLEEALAGADFIEVFRAFLAAGQSDVESYRSAVRIFRGGDVRGRVCFTKDGAYLEGLLLVTAFIKRALHENRADTLRLLFCGRVALGDLVALSACRDSGLVAPAHYVPPWARYPERVLATLAFSTAAQSLRLDAFTLDRFSEHEEETMAEAAWAAPALL</sequence>
<keyword evidence="5" id="KW-0121">Carboxypeptidase</keyword>
<dbReference type="GO" id="GO:0004180">
    <property type="term" value="F:carboxypeptidase activity"/>
    <property type="evidence" value="ECO:0007669"/>
    <property type="project" value="UniProtKB-KW"/>
</dbReference>
<evidence type="ECO:0000256" key="2">
    <source>
        <dbReference type="ARBA" id="ARBA00022670"/>
    </source>
</evidence>
<evidence type="ECO:0000256" key="3">
    <source>
        <dbReference type="ARBA" id="ARBA00022801"/>
    </source>
</evidence>
<comment type="caution">
    <text evidence="5">The sequence shown here is derived from an EMBL/GenBank/DDBJ whole genome shotgun (WGS) entry which is preliminary data.</text>
</comment>
<accession>A0ABW3LZV3</accession>
<comment type="cofactor">
    <cofactor evidence="1">
        <name>Zn(2+)</name>
        <dbReference type="ChEBI" id="CHEBI:29105"/>
    </cofactor>
</comment>
<dbReference type="EMBL" id="JBHTKN010000007">
    <property type="protein sequence ID" value="MFD1042874.1"/>
    <property type="molecule type" value="Genomic_DNA"/>
</dbReference>
<evidence type="ECO:0000313" key="6">
    <source>
        <dbReference type="Proteomes" id="UP001597033"/>
    </source>
</evidence>